<proteinExistence type="predicted"/>
<gene>
    <name evidence="1" type="ORF">GLOINDRAFT_331440</name>
</gene>
<dbReference type="AlphaFoldDB" id="U9SH50"/>
<evidence type="ECO:0000313" key="1">
    <source>
        <dbReference type="EMBL" id="ERZ95174.1"/>
    </source>
</evidence>
<organism evidence="1">
    <name type="scientific">Rhizophagus irregularis (strain DAOM 181602 / DAOM 197198 / MUCL 43194)</name>
    <name type="common">Arbuscular mycorrhizal fungus</name>
    <name type="synonym">Glomus intraradices</name>
    <dbReference type="NCBI Taxonomy" id="747089"/>
    <lineage>
        <taxon>Eukaryota</taxon>
        <taxon>Fungi</taxon>
        <taxon>Fungi incertae sedis</taxon>
        <taxon>Mucoromycota</taxon>
        <taxon>Glomeromycotina</taxon>
        <taxon>Glomeromycetes</taxon>
        <taxon>Glomerales</taxon>
        <taxon>Glomeraceae</taxon>
        <taxon>Rhizophagus</taxon>
    </lineage>
</organism>
<sequence length="93" mass="11157">MYRKHMPEIVKSYASYEGGLLGNWNWSLERLEIVPSTDVLRRWYDCQTFSKHFEGDQNMEDMYENVTYKSQKDVCVKDFISVGMKKSLERFEL</sequence>
<dbReference type="HOGENOM" id="CLU_2400844_0_0_1"/>
<protein>
    <submittedName>
        <fullName evidence="1">Uncharacterized protein</fullName>
    </submittedName>
</protein>
<dbReference type="EMBL" id="KI301444">
    <property type="protein sequence ID" value="ERZ95174.1"/>
    <property type="molecule type" value="Genomic_DNA"/>
</dbReference>
<reference evidence="1" key="1">
    <citation type="submission" date="2013-07" db="EMBL/GenBank/DDBJ databases">
        <title>The genome of an arbuscular mycorrhizal fungus provides insights into the evolution of the oldest plant symbiosis.</title>
        <authorList>
            <consortium name="DOE Joint Genome Institute"/>
            <person name="Tisserant E."/>
            <person name="Malbreil M."/>
            <person name="Kuo A."/>
            <person name="Kohler A."/>
            <person name="Symeonidi A."/>
            <person name="Balestrini R."/>
            <person name="Charron P."/>
            <person name="Duensing N."/>
            <person name="Frei-dit-Frey N."/>
            <person name="Gianinazzi-Pearson V."/>
            <person name="Gilbert B."/>
            <person name="Handa Y."/>
            <person name="Hijri M."/>
            <person name="Kaul R."/>
            <person name="Kawaguchi M."/>
            <person name="Krajinski F."/>
            <person name="Lammers P."/>
            <person name="Lapierre D."/>
            <person name="Masclaux F.G."/>
            <person name="Murat C."/>
            <person name="Morin E."/>
            <person name="Ndikumana S."/>
            <person name="Pagni M."/>
            <person name="Petitpierre D."/>
            <person name="Requena N."/>
            <person name="Rosikiewicz P."/>
            <person name="Riley R."/>
            <person name="Saito K."/>
            <person name="San Clemente H."/>
            <person name="Shapiro H."/>
            <person name="van Tuinen D."/>
            <person name="Becard G."/>
            <person name="Bonfante P."/>
            <person name="Paszkowski U."/>
            <person name="Shachar-Hill Y."/>
            <person name="Young J.P."/>
            <person name="Sanders I.R."/>
            <person name="Henrissat B."/>
            <person name="Rensing S.A."/>
            <person name="Grigoriev I.V."/>
            <person name="Corradi N."/>
            <person name="Roux C."/>
            <person name="Martin F."/>
        </authorList>
    </citation>
    <scope>NUCLEOTIDE SEQUENCE</scope>
    <source>
        <strain evidence="1">DAOM 197198</strain>
    </source>
</reference>
<accession>U9SH50</accession>
<name>U9SH50_RHIID</name>